<dbReference type="SMART" id="SM00181">
    <property type="entry name" value="EGF"/>
    <property type="match status" value="5"/>
</dbReference>
<evidence type="ECO:0000313" key="20">
    <source>
        <dbReference type="Proteomes" id="UP000708208"/>
    </source>
</evidence>
<feature type="chain" id="PRO_5035194328" description="Laminin subunit gamma-1" evidence="15">
    <location>
        <begin position="19"/>
        <end position="1633"/>
    </location>
</feature>
<dbReference type="SMART" id="SM00136">
    <property type="entry name" value="LamNT"/>
    <property type="match status" value="1"/>
</dbReference>
<dbReference type="PANTHER" id="PTHR10574">
    <property type="entry name" value="NETRIN/LAMININ-RELATED"/>
    <property type="match status" value="1"/>
</dbReference>
<dbReference type="Pfam" id="PF00055">
    <property type="entry name" value="Laminin_N"/>
    <property type="match status" value="1"/>
</dbReference>
<feature type="disulfide bond" evidence="13">
    <location>
        <begin position="950"/>
        <end position="967"/>
    </location>
</feature>
<dbReference type="Proteomes" id="UP000708208">
    <property type="component" value="Unassembled WGS sequence"/>
</dbReference>
<keyword evidence="9 14" id="KW-0175">Coiled coil</keyword>
<keyword evidence="20" id="KW-1185">Reference proteome</keyword>
<feature type="disulfide bond" evidence="13">
    <location>
        <begin position="948"/>
        <end position="960"/>
    </location>
</feature>
<dbReference type="PROSITE" id="PS51115">
    <property type="entry name" value="LAMININ_IVA"/>
    <property type="match status" value="1"/>
</dbReference>
<dbReference type="InterPro" id="IPR000742">
    <property type="entry name" value="EGF"/>
</dbReference>
<dbReference type="Pfam" id="PF24973">
    <property type="entry name" value="EGF_LMN_ATRN"/>
    <property type="match status" value="1"/>
</dbReference>
<evidence type="ECO:0000256" key="15">
    <source>
        <dbReference type="SAM" id="SignalP"/>
    </source>
</evidence>
<keyword evidence="5 15" id="KW-0732">Signal</keyword>
<evidence type="ECO:0000256" key="7">
    <source>
        <dbReference type="ARBA" id="ARBA00022869"/>
    </source>
</evidence>
<evidence type="ECO:0000256" key="5">
    <source>
        <dbReference type="ARBA" id="ARBA00022729"/>
    </source>
</evidence>
<evidence type="ECO:0008006" key="21">
    <source>
        <dbReference type="Google" id="ProtNLM"/>
    </source>
</evidence>
<dbReference type="SMART" id="SM00180">
    <property type="entry name" value="EGF_Lam"/>
    <property type="match status" value="10"/>
</dbReference>
<dbReference type="Pfam" id="PF00053">
    <property type="entry name" value="EGF_laminin"/>
    <property type="match status" value="9"/>
</dbReference>
<comment type="function">
    <text evidence="1">Binding to cells via a high affinity receptor, laminin is thought to mediate the attachment, migration and organization of cells into tissues during embryonic development by interacting with other extracellular matrix components.</text>
</comment>
<dbReference type="CDD" id="cd06503">
    <property type="entry name" value="ATP-synt_Fo_b"/>
    <property type="match status" value="1"/>
</dbReference>
<feature type="disulfide bond" evidence="13">
    <location>
        <begin position="1016"/>
        <end position="1025"/>
    </location>
</feature>
<dbReference type="SMART" id="SM00281">
    <property type="entry name" value="LamB"/>
    <property type="match status" value="1"/>
</dbReference>
<comment type="caution">
    <text evidence="13">Lacks conserved residue(s) required for the propagation of feature annotation.</text>
</comment>
<dbReference type="InterPro" id="IPR002049">
    <property type="entry name" value="LE_dom"/>
</dbReference>
<evidence type="ECO:0000313" key="19">
    <source>
        <dbReference type="EMBL" id="CAG7734156.1"/>
    </source>
</evidence>
<feature type="domain" description="Laminin EGF-like" evidence="16">
    <location>
        <begin position="734"/>
        <end position="784"/>
    </location>
</feature>
<evidence type="ECO:0000256" key="2">
    <source>
        <dbReference type="ARBA" id="ARBA00004302"/>
    </source>
</evidence>
<keyword evidence="7" id="KW-0084">Basement membrane</keyword>
<feature type="signal peptide" evidence="15">
    <location>
        <begin position="1"/>
        <end position="18"/>
    </location>
</feature>
<name>A0A8J2KYG0_9HEXA</name>
<feature type="disulfide bond" evidence="13">
    <location>
        <begin position="969"/>
        <end position="978"/>
    </location>
</feature>
<dbReference type="InterPro" id="IPR056863">
    <property type="entry name" value="LMN_ATRN_NET-like_EGF"/>
</dbReference>
<feature type="coiled-coil region" evidence="14">
    <location>
        <begin position="1046"/>
        <end position="1073"/>
    </location>
</feature>
<feature type="domain" description="Laminin EGF-like" evidence="16">
    <location>
        <begin position="449"/>
        <end position="501"/>
    </location>
</feature>
<dbReference type="InterPro" id="IPR008211">
    <property type="entry name" value="Laminin_N"/>
</dbReference>
<feature type="coiled-coil region" evidence="14">
    <location>
        <begin position="1109"/>
        <end position="1139"/>
    </location>
</feature>
<dbReference type="FunFam" id="2.10.25.10:FF:000105">
    <property type="entry name" value="laminin subunit gamma-1"/>
    <property type="match status" value="2"/>
</dbReference>
<evidence type="ECO:0000256" key="8">
    <source>
        <dbReference type="ARBA" id="ARBA00022889"/>
    </source>
</evidence>
<feature type="domain" description="Laminin N-terminal" evidence="18">
    <location>
        <begin position="47"/>
        <end position="286"/>
    </location>
</feature>
<dbReference type="FunFam" id="2.60.120.260:FF:000018">
    <property type="entry name" value="Laminin subunit gamma 1"/>
    <property type="match status" value="1"/>
</dbReference>
<keyword evidence="6" id="KW-0677">Repeat</keyword>
<gene>
    <name evidence="19" type="ORF">AFUS01_LOCUS22559</name>
</gene>
<dbReference type="CDD" id="cd00055">
    <property type="entry name" value="EGF_Lam"/>
    <property type="match status" value="8"/>
</dbReference>
<dbReference type="InterPro" id="IPR050440">
    <property type="entry name" value="Laminin/Netrin_ECM"/>
</dbReference>
<feature type="disulfide bond" evidence="13">
    <location>
        <begin position="472"/>
        <end position="481"/>
    </location>
</feature>
<feature type="domain" description="Laminin EGF-like" evidence="16">
    <location>
        <begin position="948"/>
        <end position="995"/>
    </location>
</feature>
<evidence type="ECO:0000259" key="17">
    <source>
        <dbReference type="PROSITE" id="PS51115"/>
    </source>
</evidence>
<evidence type="ECO:0000256" key="10">
    <source>
        <dbReference type="ARBA" id="ARBA00023157"/>
    </source>
</evidence>
<evidence type="ECO:0000259" key="18">
    <source>
        <dbReference type="PROSITE" id="PS51117"/>
    </source>
</evidence>
<dbReference type="Pfam" id="PF00052">
    <property type="entry name" value="Laminin_B"/>
    <property type="match status" value="1"/>
</dbReference>
<dbReference type="PANTHER" id="PTHR10574:SF435">
    <property type="entry name" value="LAMININ SUBUNIT GAMMA-1"/>
    <property type="match status" value="1"/>
</dbReference>
<feature type="disulfide bond" evidence="13">
    <location>
        <begin position="920"/>
        <end position="929"/>
    </location>
</feature>
<feature type="domain" description="Laminin EGF-like" evidence="16">
    <location>
        <begin position="839"/>
        <end position="893"/>
    </location>
</feature>
<keyword evidence="8" id="KW-0130">Cell adhesion</keyword>
<keyword evidence="11" id="KW-0325">Glycoprotein</keyword>
<dbReference type="FunFam" id="2.10.25.10:FF:000074">
    <property type="entry name" value="Laminin subunit alpha"/>
    <property type="match status" value="1"/>
</dbReference>
<proteinExistence type="predicted"/>
<dbReference type="OrthoDB" id="430826at2759"/>
<keyword evidence="3" id="KW-0964">Secreted</keyword>
<dbReference type="FunFam" id="2.10.25.10:FF:000580">
    <property type="entry name" value="Wing blister, isoform B"/>
    <property type="match status" value="1"/>
</dbReference>
<feature type="coiled-coil region" evidence="14">
    <location>
        <begin position="1201"/>
        <end position="1389"/>
    </location>
</feature>
<evidence type="ECO:0000256" key="3">
    <source>
        <dbReference type="ARBA" id="ARBA00022525"/>
    </source>
</evidence>
<dbReference type="PROSITE" id="PS51117">
    <property type="entry name" value="LAMININ_NTER"/>
    <property type="match status" value="1"/>
</dbReference>
<accession>A0A8J2KYG0</accession>
<keyword evidence="10 13" id="KW-1015">Disulfide bond</keyword>
<evidence type="ECO:0000256" key="11">
    <source>
        <dbReference type="ARBA" id="ARBA00023180"/>
    </source>
</evidence>
<dbReference type="FunFam" id="2.10.25.10:FF:000067">
    <property type="entry name" value="Laminin subunit gamma 1"/>
    <property type="match status" value="1"/>
</dbReference>
<keyword evidence="12 13" id="KW-0424">Laminin EGF-like domain</keyword>
<dbReference type="GO" id="GO:0048731">
    <property type="term" value="P:system development"/>
    <property type="evidence" value="ECO:0007669"/>
    <property type="project" value="UniProtKB-ARBA"/>
</dbReference>
<feature type="disulfide bond" evidence="13">
    <location>
        <begin position="863"/>
        <end position="872"/>
    </location>
</feature>
<dbReference type="GO" id="GO:0005604">
    <property type="term" value="C:basement membrane"/>
    <property type="evidence" value="ECO:0007669"/>
    <property type="project" value="UniProtKB-SubCell"/>
</dbReference>
<dbReference type="EMBL" id="CAJVCH010264030">
    <property type="protein sequence ID" value="CAG7734156.1"/>
    <property type="molecule type" value="Genomic_DNA"/>
</dbReference>
<feature type="disulfide bond" evidence="13">
    <location>
        <begin position="402"/>
        <end position="414"/>
    </location>
</feature>
<dbReference type="InterPro" id="IPR000034">
    <property type="entry name" value="Laminin_IV"/>
</dbReference>
<evidence type="ECO:0000256" key="13">
    <source>
        <dbReference type="PROSITE-ProRule" id="PRU00460"/>
    </source>
</evidence>
<evidence type="ECO:0000256" key="1">
    <source>
        <dbReference type="ARBA" id="ARBA00002418"/>
    </source>
</evidence>
<organism evidence="19 20">
    <name type="scientific">Allacma fusca</name>
    <dbReference type="NCBI Taxonomy" id="39272"/>
    <lineage>
        <taxon>Eukaryota</taxon>
        <taxon>Metazoa</taxon>
        <taxon>Ecdysozoa</taxon>
        <taxon>Arthropoda</taxon>
        <taxon>Hexapoda</taxon>
        <taxon>Collembola</taxon>
        <taxon>Symphypleona</taxon>
        <taxon>Sminthuridae</taxon>
        <taxon>Allacma</taxon>
    </lineage>
</organism>
<dbReference type="FunFam" id="2.10.25.10:FF:000166">
    <property type="entry name" value="laminin subunit gamma-1"/>
    <property type="match status" value="1"/>
</dbReference>
<keyword evidence="4" id="KW-0272">Extracellular matrix</keyword>
<evidence type="ECO:0000256" key="4">
    <source>
        <dbReference type="ARBA" id="ARBA00022530"/>
    </source>
</evidence>
<feature type="domain" description="Laminin IV type A" evidence="17">
    <location>
        <begin position="528"/>
        <end position="699"/>
    </location>
</feature>
<comment type="caution">
    <text evidence="19">The sequence shown here is derived from an EMBL/GenBank/DDBJ whole genome shotgun (WGS) entry which is preliminary data.</text>
</comment>
<dbReference type="GO" id="GO:0007155">
    <property type="term" value="P:cell adhesion"/>
    <property type="evidence" value="ECO:0007669"/>
    <property type="project" value="UniProtKB-KW"/>
</dbReference>
<reference evidence="19" key="1">
    <citation type="submission" date="2021-06" db="EMBL/GenBank/DDBJ databases">
        <authorList>
            <person name="Hodson N. C."/>
            <person name="Mongue J. A."/>
            <person name="Jaron S. K."/>
        </authorList>
    </citation>
    <scope>NUCLEOTIDE SEQUENCE</scope>
</reference>
<dbReference type="PROSITE" id="PS01248">
    <property type="entry name" value="EGF_LAM_1"/>
    <property type="match status" value="3"/>
</dbReference>
<feature type="domain" description="Laminin EGF-like" evidence="16">
    <location>
        <begin position="996"/>
        <end position="1041"/>
    </location>
</feature>
<dbReference type="GO" id="GO:0009888">
    <property type="term" value="P:tissue development"/>
    <property type="evidence" value="ECO:0007669"/>
    <property type="project" value="TreeGrafter"/>
</dbReference>
<sequence length="1633" mass="181405">MSSLQSILFLIIFQCLNSVRQVTSQGSTVNQVFSDVHYSKCYDDDGKPQRCVPEFVNAAFNVEVEVTNTCGEYYDSEYCIQSGALGLKRACDRCDARDPGRRHPATYLTDFNNNENETWWQSETMYENIQWPNQVNLTLSLRKAFDITYVRLKFHSPRPESFAIYKRTSEDGLWVPYQYYSATCRDFYGQPDLSYVYGGEETRALCTSEFSDISPLTGGNVAFSTLEGRPSAYNFETSKELQEWVTATDIRVTLDRLNTFGDEVFGDEKVLRSYFYAITDFAVGGRCKCNGHASECILSTSETSAPRLVCRCEHFTGGTDCQECLPFYNDLPWSRATSSDAHECKPCSCNGFSNRCFFDQKLYQTTGHGGHCIDCGGNRDGPNCERCKANFYERSDNYCIPCNCDETGSRSLQCNSEGKCQCKPGVTGDKCDRCQANYYDFGAQGCKACSCSIAGSFNNEPDCDVTSGICRCKENVEGQQCDKCKPGFFNLDVMNDFGCTPCFCFGHSAVCHSAPGYGQVLLESIFARSAERWDGEEAYNRGKSPVQYNTETQNIALSAAAREPVYFIAPDRFLGDQRGSYNQELNFTLKIGEHSPKPSAEDIILEGAGLRVSRPIFGGHRNVLPSVDAQEFSYRLHEHVDFGWNPRLTARDFMSILANLTAIKIRGTYTPRGVGFLDNVKLKTARRGAAGAPAPWVESCTCPDGYIDQFCESCAPKFTHEPKNGGPFARCVPCTCNGHADICDPDSGQCICKTDTNTAGDNCERCARGYYGNALAGTDEDCKSCPCPNKGACIQLQDNTIVCLECPTGYAGPQCEFCGDGYFGDPSGTVSDPTECQSCECNDNIDPNAVGNCNRTTGECLKCIYNTAGIRCDQCLPGFYGDALALPKGDCKSCECNYLGTVPTPDNTFVCAQPSGQCPCKDNIMGRQCDTCEDGFYDLASGQGCKECMCDPIGSENASCNVRSGQCNCRQGVVGLRCTDCAPNHYGFSTEGCKPCACDPVGSLSLQCDPEGQCPCRENVEGRACDRCKENKFNRQAGCVDCPACYNLVQEAVNDQREKLNQMEKLLDEIANSPTVISDVDFERKLQEVEQRVDQLWADATKTVTGGDGRSLLEQINELKDKVRALDQTEKQIKATLQQCGIHADESSTNLTVARDAVARAQEALRNAQRFLDSDGKDALERAEERSQEYGQQSNLMSEYARQARQLAEEHEQEAMSVEQVAQKALNTSTNAYDSAYNAYNTQRNASDESRQLQTAAQQLEEEVKSTEERARQALQKAKDAYNNALTLYQNAHSQNLPQLDLENVRDQARAAKNEAERLKSQLEQLMEGKDQLLREAEDEANEAKTLVDNAQRHQQQADELLTDLDKAKASAEEARNQSENTFKEAQKIYDTLQDFHRNVEQSKDRAYDAKTQIPEITDTIREAQEKTWENQQALAGAKQAASKALQDADEAKLIADKASGEADAIRAECGETKDKASQLRDETDALGTRVADISGRLTNAEDKVNEEDKQILAALEKASEAKTAAREAHEKVQQALERVRDISLALENLDQINDEGLNSLERKIEEVEDEVRDSGIEDKLASLKMARNKQALWIKNYEDELEALRKEVDNVQEIRNTLPPDNRCWKRIRLEP</sequence>
<comment type="subcellular location">
    <subcellularLocation>
        <location evidence="2">Secreted</location>
        <location evidence="2">Extracellular space</location>
        <location evidence="2">Extracellular matrix</location>
        <location evidence="2">Basement membrane</location>
    </subcellularLocation>
</comment>
<feature type="domain" description="Laminin EGF-like" evidence="16">
    <location>
        <begin position="894"/>
        <end position="947"/>
    </location>
</feature>
<protein>
    <recommendedName>
        <fullName evidence="21">Laminin subunit gamma-1</fullName>
    </recommendedName>
</protein>
<feature type="disulfide bond" evidence="13">
    <location>
        <begin position="422"/>
        <end position="431"/>
    </location>
</feature>
<dbReference type="FunFam" id="2.10.25.10:FF:000193">
    <property type="entry name" value="Laminin subunit gamma 1"/>
    <property type="match status" value="1"/>
</dbReference>
<evidence type="ECO:0000256" key="6">
    <source>
        <dbReference type="ARBA" id="ARBA00022737"/>
    </source>
</evidence>
<dbReference type="PROSITE" id="PS50027">
    <property type="entry name" value="EGF_LAM_2"/>
    <property type="match status" value="7"/>
</dbReference>
<evidence type="ECO:0000256" key="14">
    <source>
        <dbReference type="SAM" id="Coils"/>
    </source>
</evidence>
<dbReference type="GO" id="GO:0009887">
    <property type="term" value="P:animal organ morphogenesis"/>
    <property type="evidence" value="ECO:0007669"/>
    <property type="project" value="TreeGrafter"/>
</dbReference>
<dbReference type="FunFam" id="2.10.25.10:FF:000174">
    <property type="entry name" value="Laminin subunit gamma-1"/>
    <property type="match status" value="1"/>
</dbReference>
<feature type="coiled-coil region" evidence="14">
    <location>
        <begin position="1463"/>
        <end position="1615"/>
    </location>
</feature>
<evidence type="ECO:0000256" key="9">
    <source>
        <dbReference type="ARBA" id="ARBA00023054"/>
    </source>
</evidence>
<evidence type="ECO:0000259" key="16">
    <source>
        <dbReference type="PROSITE" id="PS50027"/>
    </source>
</evidence>
<evidence type="ECO:0000256" key="12">
    <source>
        <dbReference type="ARBA" id="ARBA00023292"/>
    </source>
</evidence>
<feature type="disulfide bond" evidence="13">
    <location>
        <begin position="996"/>
        <end position="1008"/>
    </location>
</feature>
<feature type="domain" description="Laminin EGF-like" evidence="16">
    <location>
        <begin position="402"/>
        <end position="448"/>
    </location>
</feature>